<dbReference type="Proteomes" id="UP001419268">
    <property type="component" value="Unassembled WGS sequence"/>
</dbReference>
<dbReference type="AlphaFoldDB" id="A0AAP0NTE3"/>
<evidence type="ECO:0000256" key="1">
    <source>
        <dbReference type="SAM" id="MobiDB-lite"/>
    </source>
</evidence>
<sequence length="298" mass="32879">MMTEHDRVKNIHVYLEKDETAPPLSFKMPQDNPNLVGPPKVRPRAIALPALFVEMKSPYKAWQEFIVFNRSLARVPDKILLINPIHKLLLINPIHGDGEVDKLRETSKLECALVSGANRRPFFSFSFSFSDAARQLTLLLLHRVARCSSTPSPPSLSLLIAALLPRSVNSLSSFSAAGRQQPLILLQPGVVGHGFLVGWGGYLRRGGWERSVERDTGRMKKEAISKSLFDRRRCMRAAETEERRCGGLTEQGAAAFNKSSGKRRYVEAFPWRGTWRKNSAQSSGGGGSPAAAMEGGGA</sequence>
<reference evidence="2 3" key="1">
    <citation type="submission" date="2024-01" db="EMBL/GenBank/DDBJ databases">
        <title>Genome assemblies of Stephania.</title>
        <authorList>
            <person name="Yang L."/>
        </authorList>
    </citation>
    <scope>NUCLEOTIDE SEQUENCE [LARGE SCALE GENOMIC DNA]</scope>
    <source>
        <strain evidence="2">JXDWG</strain>
        <tissue evidence="2">Leaf</tissue>
    </source>
</reference>
<comment type="caution">
    <text evidence="2">The sequence shown here is derived from an EMBL/GenBank/DDBJ whole genome shotgun (WGS) entry which is preliminary data.</text>
</comment>
<name>A0AAP0NTE3_9MAGN</name>
<feature type="compositionally biased region" description="Gly residues" evidence="1">
    <location>
        <begin position="283"/>
        <end position="298"/>
    </location>
</feature>
<accession>A0AAP0NTE3</accession>
<proteinExistence type="predicted"/>
<keyword evidence="3" id="KW-1185">Reference proteome</keyword>
<protein>
    <submittedName>
        <fullName evidence="2">Uncharacterized protein</fullName>
    </submittedName>
</protein>
<feature type="region of interest" description="Disordered" evidence="1">
    <location>
        <begin position="276"/>
        <end position="298"/>
    </location>
</feature>
<organism evidence="2 3">
    <name type="scientific">Stephania cephalantha</name>
    <dbReference type="NCBI Taxonomy" id="152367"/>
    <lineage>
        <taxon>Eukaryota</taxon>
        <taxon>Viridiplantae</taxon>
        <taxon>Streptophyta</taxon>
        <taxon>Embryophyta</taxon>
        <taxon>Tracheophyta</taxon>
        <taxon>Spermatophyta</taxon>
        <taxon>Magnoliopsida</taxon>
        <taxon>Ranunculales</taxon>
        <taxon>Menispermaceae</taxon>
        <taxon>Menispermoideae</taxon>
        <taxon>Cissampelideae</taxon>
        <taxon>Stephania</taxon>
    </lineage>
</organism>
<evidence type="ECO:0000313" key="3">
    <source>
        <dbReference type="Proteomes" id="UP001419268"/>
    </source>
</evidence>
<dbReference type="EMBL" id="JBBNAG010000007">
    <property type="protein sequence ID" value="KAK9119167.1"/>
    <property type="molecule type" value="Genomic_DNA"/>
</dbReference>
<evidence type="ECO:0000313" key="2">
    <source>
        <dbReference type="EMBL" id="KAK9119167.1"/>
    </source>
</evidence>
<gene>
    <name evidence="2" type="ORF">Scep_017260</name>
</gene>